<dbReference type="Proteomes" id="UP000194360">
    <property type="component" value="Unassembled WGS sequence"/>
</dbReference>
<dbReference type="EMBL" id="MIGB01000015">
    <property type="protein sequence ID" value="OSY39904.1"/>
    <property type="molecule type" value="Genomic_DNA"/>
</dbReference>
<dbReference type="RefSeq" id="WP_085913356.1">
    <property type="nucleotide sequence ID" value="NZ_AP018920.1"/>
</dbReference>
<keyword evidence="1" id="KW-1133">Transmembrane helix</keyword>
<keyword evidence="1" id="KW-0472">Membrane</keyword>
<comment type="caution">
    <text evidence="2">The sequence shown here is derived from an EMBL/GenBank/DDBJ whole genome shotgun (WGS) entry which is preliminary data.</text>
</comment>
<organism evidence="2 3">
    <name type="scientific">Pseudonocardia autotrophica</name>
    <name type="common">Amycolata autotrophica</name>
    <name type="synonym">Nocardia autotrophica</name>
    <dbReference type="NCBI Taxonomy" id="2074"/>
    <lineage>
        <taxon>Bacteria</taxon>
        <taxon>Bacillati</taxon>
        <taxon>Actinomycetota</taxon>
        <taxon>Actinomycetes</taxon>
        <taxon>Pseudonocardiales</taxon>
        <taxon>Pseudonocardiaceae</taxon>
        <taxon>Pseudonocardia</taxon>
    </lineage>
</organism>
<keyword evidence="3" id="KW-1185">Reference proteome</keyword>
<gene>
    <name evidence="2" type="ORF">BG845_03139</name>
</gene>
<feature type="transmembrane region" description="Helical" evidence="1">
    <location>
        <begin position="104"/>
        <end position="123"/>
    </location>
</feature>
<keyword evidence="1" id="KW-0812">Transmembrane</keyword>
<dbReference type="AlphaFoldDB" id="A0A1Y2MXG7"/>
<dbReference type="OrthoDB" id="3575971at2"/>
<feature type="transmembrane region" description="Helical" evidence="1">
    <location>
        <begin position="68"/>
        <end position="92"/>
    </location>
</feature>
<accession>A0A1Y2MXG7</accession>
<evidence type="ECO:0000313" key="3">
    <source>
        <dbReference type="Proteomes" id="UP000194360"/>
    </source>
</evidence>
<dbReference type="STRING" id="2074.BG845_03139"/>
<protein>
    <submittedName>
        <fullName evidence="2">Uncharacterized protein</fullName>
    </submittedName>
</protein>
<sequence>MSSTGTDRGPVVGRRILIVLLALTALVHARLAAGTGAEGPILAALDGIVAIVAGVALAMVVRRADAPALLTAAVAGGLGVALFLVPGLVAIAGGSSWTAWLDPWMFGALLLDAMVVRIAVFTMRKVGDPGSKTP</sequence>
<reference evidence="2 3" key="1">
    <citation type="submission" date="2016-09" db="EMBL/GenBank/DDBJ databases">
        <title>Pseudonocardia autotrophica DSM535, a candidate organism with high potential of specific P450 cytochromes.</title>
        <authorList>
            <person name="Grumaz C."/>
            <person name="Vainshtein Y."/>
            <person name="Kirstahler P."/>
            <person name="Sohn K."/>
        </authorList>
    </citation>
    <scope>NUCLEOTIDE SEQUENCE [LARGE SCALE GENOMIC DNA]</scope>
    <source>
        <strain evidence="2 3">DSM 535</strain>
    </source>
</reference>
<proteinExistence type="predicted"/>
<name>A0A1Y2MXG7_PSEAH</name>
<feature type="transmembrane region" description="Helical" evidence="1">
    <location>
        <begin position="42"/>
        <end position="61"/>
    </location>
</feature>
<evidence type="ECO:0000256" key="1">
    <source>
        <dbReference type="SAM" id="Phobius"/>
    </source>
</evidence>
<evidence type="ECO:0000313" key="2">
    <source>
        <dbReference type="EMBL" id="OSY39904.1"/>
    </source>
</evidence>